<keyword evidence="3" id="KW-1185">Reference proteome</keyword>
<feature type="domain" description="Mutator-like transposase" evidence="1">
    <location>
        <begin position="219"/>
        <end position="312"/>
    </location>
</feature>
<protein>
    <recommendedName>
        <fullName evidence="1">Mutator-like transposase domain-containing protein</fullName>
    </recommendedName>
</protein>
<dbReference type="OrthoDB" id="7699847at2759"/>
<gene>
    <name evidence="2" type="ORF">TSAR_015874</name>
</gene>
<dbReference type="Pfam" id="PF20700">
    <property type="entry name" value="Mutator"/>
    <property type="match status" value="2"/>
</dbReference>
<evidence type="ECO:0000259" key="1">
    <source>
        <dbReference type="Pfam" id="PF20700"/>
    </source>
</evidence>
<evidence type="ECO:0000313" key="3">
    <source>
        <dbReference type="Proteomes" id="UP000215335"/>
    </source>
</evidence>
<evidence type="ECO:0000313" key="2">
    <source>
        <dbReference type="EMBL" id="OXU18598.1"/>
    </source>
</evidence>
<comment type="caution">
    <text evidence="2">The sequence shown here is derived from an EMBL/GenBank/DDBJ whole genome shotgun (WGS) entry which is preliminary data.</text>
</comment>
<accession>A0A232EJU3</accession>
<name>A0A232EJU3_9HYME</name>
<sequence length="620" mass="70747">LVEIRKTFITAFYVRKSMLMECSSDVVRHNLKLRRRDLNVHSNIEFKENGSRLFDDANDDFCAHTNNNGVYNDENVDCNEQFDDNLYKEIIETIENIFGKEIEGEGLKYESLEPMTEKELLEVLIAPNHAESTSEDSKKILSTSELIEILQLSENEQKDPCFENGQEDLCFESLSSNPVQVVEEKNIIQHSLTNNECLVNKSTDDTQRSIVQMSSEPDRLDSKSMSLNSSSVAGSITFGNGYSQLEKLLASMHVHCIAPTTYIRNHDLLLEAFKISAEKSMHIAGELELEFAKKSRSYKNGMPCIRVVGDGELELEFTKKSRSYKNGMPCIRVVEDGIFLRRTFPNGRYDSNSGMAIIVEYHTQRILYIGIRNKYCFVCARAENQNIPAKKHICYKNYSSNKSASSIETDIITEGFKQSVTQHGLIYEYLIADGNSSLYNQILQDDPYKKYCISVKKIECTNHLLRNLCTNLKTVGKGRKKLSKWRKLIEDKVLRIRTAVTKATEYRVKENVPETKEGETNHVKEMEKFGIFTEIEESFSRISSNCLSLLQQLNNNIVERCNSVLAKIINGKRINYGLKSSYECRAYDSVTQSNTENTLSQVAVALNKTSNDIKKEKLPE</sequence>
<dbReference type="AlphaFoldDB" id="A0A232EJU3"/>
<reference evidence="2 3" key="1">
    <citation type="journal article" date="2017" name="Curr. Biol.">
        <title>The Evolution of Venom by Co-option of Single-Copy Genes.</title>
        <authorList>
            <person name="Martinson E.O."/>
            <person name="Mrinalini"/>
            <person name="Kelkar Y.D."/>
            <person name="Chang C.H."/>
            <person name="Werren J.H."/>
        </authorList>
    </citation>
    <scope>NUCLEOTIDE SEQUENCE [LARGE SCALE GENOMIC DNA]</scope>
    <source>
        <strain evidence="2 3">Alberta</strain>
        <tissue evidence="2">Whole body</tissue>
    </source>
</reference>
<feature type="domain" description="Mutator-like transposase" evidence="1">
    <location>
        <begin position="320"/>
        <end position="509"/>
    </location>
</feature>
<organism evidence="2 3">
    <name type="scientific">Trichomalopsis sarcophagae</name>
    <dbReference type="NCBI Taxonomy" id="543379"/>
    <lineage>
        <taxon>Eukaryota</taxon>
        <taxon>Metazoa</taxon>
        <taxon>Ecdysozoa</taxon>
        <taxon>Arthropoda</taxon>
        <taxon>Hexapoda</taxon>
        <taxon>Insecta</taxon>
        <taxon>Pterygota</taxon>
        <taxon>Neoptera</taxon>
        <taxon>Endopterygota</taxon>
        <taxon>Hymenoptera</taxon>
        <taxon>Apocrita</taxon>
        <taxon>Proctotrupomorpha</taxon>
        <taxon>Chalcidoidea</taxon>
        <taxon>Pteromalidae</taxon>
        <taxon>Pteromalinae</taxon>
        <taxon>Trichomalopsis</taxon>
    </lineage>
</organism>
<dbReference type="Proteomes" id="UP000215335">
    <property type="component" value="Unassembled WGS sequence"/>
</dbReference>
<dbReference type="EMBL" id="NNAY01003952">
    <property type="protein sequence ID" value="OXU18598.1"/>
    <property type="molecule type" value="Genomic_DNA"/>
</dbReference>
<proteinExistence type="predicted"/>
<feature type="non-terminal residue" evidence="2">
    <location>
        <position position="1"/>
    </location>
</feature>
<dbReference type="InterPro" id="IPR049012">
    <property type="entry name" value="Mutator_transp_dom"/>
</dbReference>